<name>A0A562QPN5_9PSED</name>
<protein>
    <submittedName>
        <fullName evidence="1">Uncharacterized protein</fullName>
    </submittedName>
</protein>
<sequence>MTTTTKKTVCLTSRVRDVLDPRQDARDALRAANEHSHLHPWRHR</sequence>
<reference evidence="1 2" key="1">
    <citation type="journal article" date="2015" name="Stand. Genomic Sci.">
        <title>Genomic Encyclopedia of Bacterial and Archaeal Type Strains, Phase III: the genomes of soil and plant-associated and newly described type strains.</title>
        <authorList>
            <person name="Whitman W.B."/>
            <person name="Woyke T."/>
            <person name="Klenk H.P."/>
            <person name="Zhou Y."/>
            <person name="Lilburn T.G."/>
            <person name="Beck B.J."/>
            <person name="De Vos P."/>
            <person name="Vandamme P."/>
            <person name="Eisen J.A."/>
            <person name="Garrity G."/>
            <person name="Hugenholtz P."/>
            <person name="Kyrpides N.C."/>
        </authorList>
    </citation>
    <scope>NUCLEOTIDE SEQUENCE [LARGE SCALE GENOMIC DNA]</scope>
    <source>
        <strain evidence="1 2">CGMCC 1.6858</strain>
    </source>
</reference>
<evidence type="ECO:0000313" key="2">
    <source>
        <dbReference type="Proteomes" id="UP000316905"/>
    </source>
</evidence>
<dbReference type="AlphaFoldDB" id="A0A562QPN5"/>
<comment type="caution">
    <text evidence="1">The sequence shown here is derived from an EMBL/GenBank/DDBJ whole genome shotgun (WGS) entry which is preliminary data.</text>
</comment>
<dbReference type="EMBL" id="VLKY01000001">
    <property type="protein sequence ID" value="TWI58694.1"/>
    <property type="molecule type" value="Genomic_DNA"/>
</dbReference>
<gene>
    <name evidence="1" type="ORF">IQ22_00402</name>
</gene>
<accession>A0A562QPN5</accession>
<organism evidence="1 2">
    <name type="scientific">Pseudomonas duriflava</name>
    <dbReference type="NCBI Taxonomy" id="459528"/>
    <lineage>
        <taxon>Bacteria</taxon>
        <taxon>Pseudomonadati</taxon>
        <taxon>Pseudomonadota</taxon>
        <taxon>Gammaproteobacteria</taxon>
        <taxon>Pseudomonadales</taxon>
        <taxon>Pseudomonadaceae</taxon>
        <taxon>Pseudomonas</taxon>
    </lineage>
</organism>
<proteinExistence type="predicted"/>
<keyword evidence="2" id="KW-1185">Reference proteome</keyword>
<evidence type="ECO:0000313" key="1">
    <source>
        <dbReference type="EMBL" id="TWI58694.1"/>
    </source>
</evidence>
<dbReference type="Proteomes" id="UP000316905">
    <property type="component" value="Unassembled WGS sequence"/>
</dbReference>